<dbReference type="GeneID" id="36329150"/>
<reference evidence="1 2" key="1">
    <citation type="submission" date="2017-04" db="EMBL/GenBank/DDBJ databases">
        <title>Genome Sequence of the Model Brown-Rot Fungus Postia placenta SB12.</title>
        <authorList>
            <consortium name="DOE Joint Genome Institute"/>
            <person name="Gaskell J."/>
            <person name="Kersten P."/>
            <person name="Larrondo L.F."/>
            <person name="Canessa P."/>
            <person name="Martinez D."/>
            <person name="Hibbett D."/>
            <person name="Schmoll M."/>
            <person name="Kubicek C.P."/>
            <person name="Martinez A.T."/>
            <person name="Yadav J."/>
            <person name="Master E."/>
            <person name="Magnuson J.K."/>
            <person name="James T."/>
            <person name="Yaver D."/>
            <person name="Berka R."/>
            <person name="Labutti K."/>
            <person name="Lipzen A."/>
            <person name="Aerts A."/>
            <person name="Barry K."/>
            <person name="Henrissat B."/>
            <person name="Blanchette R."/>
            <person name="Grigoriev I."/>
            <person name="Cullen D."/>
        </authorList>
    </citation>
    <scope>NUCLEOTIDE SEQUENCE [LARGE SCALE GENOMIC DNA]</scope>
    <source>
        <strain evidence="1 2">MAD-698-R-SB12</strain>
    </source>
</reference>
<evidence type="ECO:0000313" key="2">
    <source>
        <dbReference type="Proteomes" id="UP000194127"/>
    </source>
</evidence>
<dbReference type="RefSeq" id="XP_024343331.1">
    <property type="nucleotide sequence ID" value="XM_024484201.1"/>
</dbReference>
<organism evidence="1 2">
    <name type="scientific">Postia placenta MAD-698-R-SB12</name>
    <dbReference type="NCBI Taxonomy" id="670580"/>
    <lineage>
        <taxon>Eukaryota</taxon>
        <taxon>Fungi</taxon>
        <taxon>Dikarya</taxon>
        <taxon>Basidiomycota</taxon>
        <taxon>Agaricomycotina</taxon>
        <taxon>Agaricomycetes</taxon>
        <taxon>Polyporales</taxon>
        <taxon>Adustoporiaceae</taxon>
        <taxon>Rhodonia</taxon>
    </lineage>
</organism>
<evidence type="ECO:0008006" key="3">
    <source>
        <dbReference type="Google" id="ProtNLM"/>
    </source>
</evidence>
<gene>
    <name evidence="1" type="ORF">POSPLADRAFT_1132364</name>
</gene>
<feature type="non-terminal residue" evidence="1">
    <location>
        <position position="1"/>
    </location>
</feature>
<protein>
    <recommendedName>
        <fullName evidence="3">Aldo/keto reductase</fullName>
    </recommendedName>
</protein>
<dbReference type="EMBL" id="KZ110592">
    <property type="protein sequence ID" value="OSX66537.1"/>
    <property type="molecule type" value="Genomic_DNA"/>
</dbReference>
<dbReference type="OrthoDB" id="416253at2759"/>
<keyword evidence="2" id="KW-1185">Reference proteome</keyword>
<proteinExistence type="predicted"/>
<dbReference type="Proteomes" id="UP000194127">
    <property type="component" value="Unassembled WGS sequence"/>
</dbReference>
<accession>A0A1X6ND14</accession>
<name>A0A1X6ND14_9APHY</name>
<sequence>FMPLAKSSQPARVHSNTALFNLELDEDVARLDAFDRAKAGAISWNPVDVTE</sequence>
<dbReference type="STRING" id="670580.A0A1X6ND14"/>
<dbReference type="AlphaFoldDB" id="A0A1X6ND14"/>
<evidence type="ECO:0000313" key="1">
    <source>
        <dbReference type="EMBL" id="OSX66537.1"/>
    </source>
</evidence>